<proteinExistence type="predicted"/>
<protein>
    <submittedName>
        <fullName evidence="1">Tellurite resistance TerB family protein</fullName>
    </submittedName>
</protein>
<dbReference type="CDD" id="cd07178">
    <property type="entry name" value="terB_like_YebE"/>
    <property type="match status" value="1"/>
</dbReference>
<dbReference type="RefSeq" id="WP_206558700.1">
    <property type="nucleotide sequence ID" value="NZ_JAFKCZ010000001.1"/>
</dbReference>
<name>A0A939DBM1_9GAMM</name>
<dbReference type="Proteomes" id="UP000664303">
    <property type="component" value="Unassembled WGS sequence"/>
</dbReference>
<dbReference type="AlphaFoldDB" id="A0A939DBM1"/>
<dbReference type="EMBL" id="JAFKCZ010000001">
    <property type="protein sequence ID" value="MBN7795268.1"/>
    <property type="molecule type" value="Genomic_DNA"/>
</dbReference>
<dbReference type="Gene3D" id="1.10.3680.10">
    <property type="entry name" value="TerB-like"/>
    <property type="match status" value="1"/>
</dbReference>
<evidence type="ECO:0000313" key="1">
    <source>
        <dbReference type="EMBL" id="MBN7795268.1"/>
    </source>
</evidence>
<dbReference type="InterPro" id="IPR029024">
    <property type="entry name" value="TerB-like"/>
</dbReference>
<gene>
    <name evidence="1" type="ORF">JYP50_01610</name>
</gene>
<reference evidence="1" key="1">
    <citation type="submission" date="2021-02" db="EMBL/GenBank/DDBJ databases">
        <title>PHA producing bacteria isolated from coastal sediment in Guangdong, Shenzhen.</title>
        <authorList>
            <person name="Zheng W."/>
            <person name="Yu S."/>
            <person name="Huang Y."/>
        </authorList>
    </citation>
    <scope>NUCLEOTIDE SEQUENCE</scope>
    <source>
        <strain evidence="1">TN14-10</strain>
    </source>
</reference>
<dbReference type="InterPro" id="IPR007486">
    <property type="entry name" value="YebE"/>
</dbReference>
<dbReference type="SUPFAM" id="SSF158682">
    <property type="entry name" value="TerB-like"/>
    <property type="match status" value="1"/>
</dbReference>
<dbReference type="Pfam" id="PF04391">
    <property type="entry name" value="DUF533"/>
    <property type="match status" value="1"/>
</dbReference>
<organism evidence="1 2">
    <name type="scientific">Parahaliea mediterranea</name>
    <dbReference type="NCBI Taxonomy" id="651086"/>
    <lineage>
        <taxon>Bacteria</taxon>
        <taxon>Pseudomonadati</taxon>
        <taxon>Pseudomonadota</taxon>
        <taxon>Gammaproteobacteria</taxon>
        <taxon>Cellvibrionales</taxon>
        <taxon>Halieaceae</taxon>
        <taxon>Parahaliea</taxon>
    </lineage>
</organism>
<comment type="caution">
    <text evidence="1">The sequence shown here is derived from an EMBL/GenBank/DDBJ whole genome shotgun (WGS) entry which is preliminary data.</text>
</comment>
<evidence type="ECO:0000313" key="2">
    <source>
        <dbReference type="Proteomes" id="UP000664303"/>
    </source>
</evidence>
<sequence>MDIKGLLNQVLASGNELASTAAGKQAGGMSDMTKGAIGGAVGGSLLPLLMGNKKTRKMGAKAAKLGGTAALGALAYKVYNDWQAGQQSATVTSAPAATIPPDTPQHSMNVLRAMLAAAKADGHVDDAEQARIYKAVQAMGATREVSAFVETELARPLDPAEVARGITCPEEASEVYLASLLMVDEQGFMERAYLQELARELGLAPELVARLESQVA</sequence>
<keyword evidence="2" id="KW-1185">Reference proteome</keyword>
<accession>A0A939DBM1</accession>